<evidence type="ECO:0000313" key="9">
    <source>
        <dbReference type="EMBL" id="RVX75002.1"/>
    </source>
</evidence>
<dbReference type="EMBL" id="NAJM01000003">
    <property type="protein sequence ID" value="RVX75002.1"/>
    <property type="molecule type" value="Genomic_DNA"/>
</dbReference>
<evidence type="ECO:0000256" key="1">
    <source>
        <dbReference type="ARBA" id="ARBA00004123"/>
    </source>
</evidence>
<keyword evidence="6" id="KW-0539">Nucleus</keyword>
<evidence type="ECO:0000256" key="6">
    <source>
        <dbReference type="ARBA" id="ARBA00023242"/>
    </source>
</evidence>
<evidence type="ECO:0000259" key="8">
    <source>
        <dbReference type="PROSITE" id="PS50048"/>
    </source>
</evidence>
<gene>
    <name evidence="9" type="ORF">B0A52_01279</name>
</gene>
<feature type="region of interest" description="Disordered" evidence="7">
    <location>
        <begin position="109"/>
        <end position="180"/>
    </location>
</feature>
<dbReference type="GO" id="GO:0006351">
    <property type="term" value="P:DNA-templated transcription"/>
    <property type="evidence" value="ECO:0007669"/>
    <property type="project" value="InterPro"/>
</dbReference>
<feature type="compositionally biased region" description="Low complexity" evidence="7">
    <location>
        <begin position="168"/>
        <end position="179"/>
    </location>
</feature>
<dbReference type="PROSITE" id="PS50048">
    <property type="entry name" value="ZN2_CY6_FUNGAL_2"/>
    <property type="match status" value="1"/>
</dbReference>
<keyword evidence="3" id="KW-0805">Transcription regulation</keyword>
<dbReference type="CDD" id="cd00067">
    <property type="entry name" value="GAL4"/>
    <property type="match status" value="1"/>
</dbReference>
<protein>
    <recommendedName>
        <fullName evidence="8">Zn(2)-C6 fungal-type domain-containing protein</fullName>
    </recommendedName>
</protein>
<dbReference type="Pfam" id="PF04082">
    <property type="entry name" value="Fungal_trans"/>
    <property type="match status" value="1"/>
</dbReference>
<dbReference type="Proteomes" id="UP000288859">
    <property type="component" value="Unassembled WGS sequence"/>
</dbReference>
<dbReference type="GO" id="GO:0000981">
    <property type="term" value="F:DNA-binding transcription factor activity, RNA polymerase II-specific"/>
    <property type="evidence" value="ECO:0007669"/>
    <property type="project" value="InterPro"/>
</dbReference>
<keyword evidence="4" id="KW-0238">DNA-binding</keyword>
<dbReference type="GO" id="GO:0008270">
    <property type="term" value="F:zinc ion binding"/>
    <property type="evidence" value="ECO:0007669"/>
    <property type="project" value="InterPro"/>
</dbReference>
<dbReference type="GO" id="GO:0003677">
    <property type="term" value="F:DNA binding"/>
    <property type="evidence" value="ECO:0007669"/>
    <property type="project" value="UniProtKB-KW"/>
</dbReference>
<dbReference type="Gene3D" id="4.10.240.10">
    <property type="entry name" value="Zn(2)-C6 fungal-type DNA-binding domain"/>
    <property type="match status" value="1"/>
</dbReference>
<feature type="domain" description="Zn(2)-C6 fungal-type" evidence="8">
    <location>
        <begin position="16"/>
        <end position="46"/>
    </location>
</feature>
<evidence type="ECO:0000256" key="7">
    <source>
        <dbReference type="SAM" id="MobiDB-lite"/>
    </source>
</evidence>
<reference evidence="9 10" key="1">
    <citation type="submission" date="2017-03" db="EMBL/GenBank/DDBJ databases">
        <title>Genomes of endolithic fungi from Antarctica.</title>
        <authorList>
            <person name="Coleine C."/>
            <person name="Masonjones S."/>
            <person name="Stajich J.E."/>
        </authorList>
    </citation>
    <scope>NUCLEOTIDE SEQUENCE [LARGE SCALE GENOMIC DNA]</scope>
    <source>
        <strain evidence="9 10">CCFEE 6314</strain>
    </source>
</reference>
<evidence type="ECO:0000256" key="5">
    <source>
        <dbReference type="ARBA" id="ARBA00023163"/>
    </source>
</evidence>
<feature type="compositionally biased region" description="Basic and acidic residues" evidence="7">
    <location>
        <begin position="12"/>
        <end position="21"/>
    </location>
</feature>
<comment type="subcellular location">
    <subcellularLocation>
        <location evidence="1">Nucleus</location>
    </subcellularLocation>
</comment>
<dbReference type="PANTHER" id="PTHR47338:SF5">
    <property type="entry name" value="ZN(II)2CYS6 TRANSCRIPTION FACTOR (EUROFUNG)"/>
    <property type="match status" value="1"/>
</dbReference>
<feature type="compositionally biased region" description="Acidic residues" evidence="7">
    <location>
        <begin position="140"/>
        <end position="155"/>
    </location>
</feature>
<feature type="region of interest" description="Disordered" evidence="7">
    <location>
        <begin position="44"/>
        <end position="69"/>
    </location>
</feature>
<dbReference type="GO" id="GO:0005634">
    <property type="term" value="C:nucleus"/>
    <property type="evidence" value="ECO:0007669"/>
    <property type="project" value="UniProtKB-SubCell"/>
</dbReference>
<proteinExistence type="predicted"/>
<dbReference type="OrthoDB" id="3862662at2759"/>
<feature type="region of interest" description="Disordered" evidence="7">
    <location>
        <begin position="627"/>
        <end position="656"/>
    </location>
</feature>
<sequence length="730" mass="82118">MTEDTAIQSPMEPRRACQECNRKKTKCDMRRPKCGLCARTGSACSFPSKRKRPTPRKPQLKSQSRDIKDGVSRLLQLLHTATQQDAGTGMSPTQREAAQSLLQDSLKGLLTDMLPPNGGDSQHRGDPDHPSQDDQHADDNDYDGLETDEDDDEDQQSSADDVIHDDPGSGPSSASSKPKLQNDVTCSLAIDLTQLFFEKIQAWLPLLHRPRFQARFEPSMLVDGDVMRSLAVDDALLLYGMFALSARFSTHPALKNIPPMKRGHLFAERARQMYLKSRSTADHSLTHLQGCIVLTNYFYTSGPTPKGWLLIGECVRLAYELGLSDIDDDVWTPSSPLISIDKEELRRAWWCVWELDTFASSVSRKPFSIDRKRMAVKLPMSDEAWFSGNPVESNELLMTPGQTWRSLEYSKNQDERAWYLVANHFATMIHDRSQQRQEVSVDEKMMLDNEITCFRLALPPTLQLDPELVVFTPETFSKCNWVIGTHLMLMTASYISATMGAAESDDRSSSAASAAAGQSPLRLKAVELSRIIGLWDSRYIATAHPFYTCMLLPFNAFEFETLQSQQLVATTHNLSKLVLRHVGEKWRLGLVCCEIAKMVERPNNLTDQEKQLAKRYKLFFQGPQVVANSPANSLPRSDRDSRSVEGGDPSSSQHSMSIMHQPVHLPGEFATTMYSADQIPLADYILLDQTGFQNMPFDAYDPQADLDMGFSDFFGGYPEHKPDFSQIRRP</sequence>
<feature type="region of interest" description="Disordered" evidence="7">
    <location>
        <begin position="78"/>
        <end position="97"/>
    </location>
</feature>
<dbReference type="InterPro" id="IPR001138">
    <property type="entry name" value="Zn2Cys6_DnaBD"/>
</dbReference>
<dbReference type="InterPro" id="IPR036864">
    <property type="entry name" value="Zn2-C6_fun-type_DNA-bd_sf"/>
</dbReference>
<dbReference type="SMART" id="SM00066">
    <property type="entry name" value="GAL4"/>
    <property type="match status" value="1"/>
</dbReference>
<feature type="compositionally biased region" description="Basic residues" evidence="7">
    <location>
        <begin position="48"/>
        <end position="59"/>
    </location>
</feature>
<feature type="compositionally biased region" description="Basic and acidic residues" evidence="7">
    <location>
        <begin position="121"/>
        <end position="139"/>
    </location>
</feature>
<feature type="compositionally biased region" description="Basic and acidic residues" evidence="7">
    <location>
        <begin position="636"/>
        <end position="645"/>
    </location>
</feature>
<accession>A0A438NGZ8</accession>
<evidence type="ECO:0000313" key="10">
    <source>
        <dbReference type="Proteomes" id="UP000288859"/>
    </source>
</evidence>
<dbReference type="Pfam" id="PF00172">
    <property type="entry name" value="Zn_clus"/>
    <property type="match status" value="1"/>
</dbReference>
<dbReference type="AlphaFoldDB" id="A0A438NGZ8"/>
<keyword evidence="5" id="KW-0804">Transcription</keyword>
<feature type="region of interest" description="Disordered" evidence="7">
    <location>
        <begin position="1"/>
        <end position="21"/>
    </location>
</feature>
<dbReference type="SUPFAM" id="SSF57701">
    <property type="entry name" value="Zn2/Cys6 DNA-binding domain"/>
    <property type="match status" value="1"/>
</dbReference>
<evidence type="ECO:0000256" key="2">
    <source>
        <dbReference type="ARBA" id="ARBA00022723"/>
    </source>
</evidence>
<dbReference type="InterPro" id="IPR050815">
    <property type="entry name" value="TF_fung"/>
</dbReference>
<dbReference type="InterPro" id="IPR007219">
    <property type="entry name" value="XnlR_reg_dom"/>
</dbReference>
<organism evidence="9 10">
    <name type="scientific">Exophiala mesophila</name>
    <name type="common">Black yeast-like fungus</name>
    <dbReference type="NCBI Taxonomy" id="212818"/>
    <lineage>
        <taxon>Eukaryota</taxon>
        <taxon>Fungi</taxon>
        <taxon>Dikarya</taxon>
        <taxon>Ascomycota</taxon>
        <taxon>Pezizomycotina</taxon>
        <taxon>Eurotiomycetes</taxon>
        <taxon>Chaetothyriomycetidae</taxon>
        <taxon>Chaetothyriales</taxon>
        <taxon>Herpotrichiellaceae</taxon>
        <taxon>Exophiala</taxon>
    </lineage>
</organism>
<dbReference type="VEuPathDB" id="FungiDB:PV10_00408"/>
<dbReference type="CDD" id="cd12148">
    <property type="entry name" value="fungal_TF_MHR"/>
    <property type="match status" value="1"/>
</dbReference>
<evidence type="ECO:0000256" key="4">
    <source>
        <dbReference type="ARBA" id="ARBA00023125"/>
    </source>
</evidence>
<dbReference type="PANTHER" id="PTHR47338">
    <property type="entry name" value="ZN(II)2CYS6 TRANSCRIPTION FACTOR (EUROFUNG)-RELATED"/>
    <property type="match status" value="1"/>
</dbReference>
<keyword evidence="2" id="KW-0479">Metal-binding</keyword>
<comment type="caution">
    <text evidence="9">The sequence shown here is derived from an EMBL/GenBank/DDBJ whole genome shotgun (WGS) entry which is preliminary data.</text>
</comment>
<name>A0A438NGZ8_EXOME</name>
<dbReference type="SMART" id="SM00906">
    <property type="entry name" value="Fungal_trans"/>
    <property type="match status" value="1"/>
</dbReference>
<evidence type="ECO:0000256" key="3">
    <source>
        <dbReference type="ARBA" id="ARBA00023015"/>
    </source>
</evidence>
<feature type="compositionally biased region" description="Polar residues" evidence="7">
    <location>
        <begin position="79"/>
        <end position="97"/>
    </location>
</feature>